<evidence type="ECO:0000313" key="1">
    <source>
        <dbReference type="EMBL" id="GEU43526.1"/>
    </source>
</evidence>
<name>A0A6L2K2H7_TANCI</name>
<dbReference type="EMBL" id="BKCJ010001721">
    <property type="protein sequence ID" value="GEU43526.1"/>
    <property type="molecule type" value="Genomic_DNA"/>
</dbReference>
<reference evidence="1" key="1">
    <citation type="journal article" date="2019" name="Sci. Rep.">
        <title>Draft genome of Tanacetum cinerariifolium, the natural source of mosquito coil.</title>
        <authorList>
            <person name="Yamashiro T."/>
            <person name="Shiraishi A."/>
            <person name="Satake H."/>
            <person name="Nakayama K."/>
        </authorList>
    </citation>
    <scope>NUCLEOTIDE SEQUENCE</scope>
</reference>
<proteinExistence type="predicted"/>
<gene>
    <name evidence="1" type="ORF">Tci_015504</name>
</gene>
<protein>
    <submittedName>
        <fullName evidence="1">Uncharacterized protein</fullName>
    </submittedName>
</protein>
<dbReference type="AlphaFoldDB" id="A0A6L2K2H7"/>
<comment type="caution">
    <text evidence="1">The sequence shown here is derived from an EMBL/GenBank/DDBJ whole genome shotgun (WGS) entry which is preliminary data.</text>
</comment>
<organism evidence="1">
    <name type="scientific">Tanacetum cinerariifolium</name>
    <name type="common">Dalmatian daisy</name>
    <name type="synonym">Chrysanthemum cinerariifolium</name>
    <dbReference type="NCBI Taxonomy" id="118510"/>
    <lineage>
        <taxon>Eukaryota</taxon>
        <taxon>Viridiplantae</taxon>
        <taxon>Streptophyta</taxon>
        <taxon>Embryophyta</taxon>
        <taxon>Tracheophyta</taxon>
        <taxon>Spermatophyta</taxon>
        <taxon>Magnoliopsida</taxon>
        <taxon>eudicotyledons</taxon>
        <taxon>Gunneridae</taxon>
        <taxon>Pentapetalae</taxon>
        <taxon>asterids</taxon>
        <taxon>campanulids</taxon>
        <taxon>Asterales</taxon>
        <taxon>Asteraceae</taxon>
        <taxon>Asteroideae</taxon>
        <taxon>Anthemideae</taxon>
        <taxon>Anthemidinae</taxon>
        <taxon>Tanacetum</taxon>
    </lineage>
</organism>
<accession>A0A6L2K2H7</accession>
<sequence length="396" mass="44500">MSSVKDVIEPIEQSNAITTIKESNASNHILTNLSDPTEDALKKMYTLKGGDIAASMNTQAAANLLCPLFLTLLGFEPSLLLPGTQSWVINVTEHGEIRDIYSRGYCSLKFDIGGHTLELERIKFSLLTSFFVGKVIFLKVKADNIPPLVRRLFLEKVPRKCKRPKGVSYNVKGRELLDFVKDDEKWKNINDVDAVRVCLLLMAEHASNVPYVKQELSYVADDVHTMALDKDEKVCTDEPKPGTTLHSFIPTDGDQFMALDEDAKVCIYEESKPSTSLHSDILDDDVQSIPFDDDAKCLLFFTTVLNTPKETGAEYMNEELRNGSHNKEPLSKQPYVPFRMHTCSRDYQLLDKQPEDKLVHVNAKVDSLLVPQDTVVVDETADKQVVDAKTMKMINV</sequence>